<organism evidence="1 2">
    <name type="scientific">Cryptococcus depauperatus CBS 7841</name>
    <dbReference type="NCBI Taxonomy" id="1295531"/>
    <lineage>
        <taxon>Eukaryota</taxon>
        <taxon>Fungi</taxon>
        <taxon>Dikarya</taxon>
        <taxon>Basidiomycota</taxon>
        <taxon>Agaricomycotina</taxon>
        <taxon>Tremellomycetes</taxon>
        <taxon>Tremellales</taxon>
        <taxon>Cryptococcaceae</taxon>
        <taxon>Cryptococcus</taxon>
    </lineage>
</organism>
<evidence type="ECO:0000313" key="2">
    <source>
        <dbReference type="Proteomes" id="UP000094043"/>
    </source>
</evidence>
<gene>
    <name evidence="1" type="ORF">L203_101935</name>
</gene>
<reference evidence="1" key="3">
    <citation type="submission" date="2024-01" db="EMBL/GenBank/DDBJ databases">
        <authorList>
            <person name="Coelho M.A."/>
            <person name="David-Palma M."/>
            <person name="Shea T."/>
            <person name="Sun S."/>
            <person name="Cuomo C.A."/>
            <person name="Heitman J."/>
        </authorList>
    </citation>
    <scope>NUCLEOTIDE SEQUENCE</scope>
    <source>
        <strain evidence="1">CBS 7841</strain>
    </source>
</reference>
<evidence type="ECO:0000313" key="1">
    <source>
        <dbReference type="EMBL" id="WVN86763.1"/>
    </source>
</evidence>
<dbReference type="AlphaFoldDB" id="A0A1E3IHH0"/>
<protein>
    <submittedName>
        <fullName evidence="1">Uncharacterized protein</fullName>
    </submittedName>
</protein>
<dbReference type="RefSeq" id="XP_066067463.1">
    <property type="nucleotide sequence ID" value="XM_066211366.1"/>
</dbReference>
<dbReference type="VEuPathDB" id="FungiDB:L203_03182"/>
<name>A0A1E3IHH0_9TREE</name>
<dbReference type="KEGG" id="cdep:91086147"/>
<dbReference type="EMBL" id="CP143785">
    <property type="protein sequence ID" value="WVN86763.1"/>
    <property type="molecule type" value="Genomic_DNA"/>
</dbReference>
<reference evidence="1" key="1">
    <citation type="submission" date="2016-06" db="EMBL/GenBank/DDBJ databases">
        <authorList>
            <person name="Cuomo C."/>
            <person name="Litvintseva A."/>
            <person name="Heitman J."/>
            <person name="Chen Y."/>
            <person name="Sun S."/>
            <person name="Springer D."/>
            <person name="Dromer F."/>
            <person name="Young S."/>
            <person name="Zeng Q."/>
            <person name="Chapman S."/>
            <person name="Gujja S."/>
            <person name="Saif S."/>
            <person name="Birren B."/>
        </authorList>
    </citation>
    <scope>NUCLEOTIDE SEQUENCE</scope>
    <source>
        <strain evidence="1">CBS 7841</strain>
    </source>
</reference>
<keyword evidence="2" id="KW-1185">Reference proteome</keyword>
<dbReference type="GeneID" id="91086147"/>
<accession>A0A1E3IHH0</accession>
<proteinExistence type="predicted"/>
<dbReference type="Proteomes" id="UP000094043">
    <property type="component" value="Chromosome 2"/>
</dbReference>
<reference evidence="1" key="2">
    <citation type="journal article" date="2022" name="Elife">
        <title>Obligate sexual reproduction of a homothallic fungus closely related to the Cryptococcus pathogenic species complex.</title>
        <authorList>
            <person name="Passer A.R."/>
            <person name="Clancey S.A."/>
            <person name="Shea T."/>
            <person name="David-Palma M."/>
            <person name="Averette A.F."/>
            <person name="Boekhout T."/>
            <person name="Porcel B.M."/>
            <person name="Nowrousian M."/>
            <person name="Cuomo C.A."/>
            <person name="Sun S."/>
            <person name="Heitman J."/>
            <person name="Coelho M.A."/>
        </authorList>
    </citation>
    <scope>NUCLEOTIDE SEQUENCE</scope>
    <source>
        <strain evidence="1">CBS 7841</strain>
    </source>
</reference>
<sequence>MSAVFFSIDPENIEDLASLFRELSTRQSSQTGGPSESDAEDQHPLCCGCAMHLKLGTEAAATSSQGMPLETGKWAMEISYDGDQRKTLHNNCAYTNLRAARLKREGWPRNKKVIGDRTLGELARVGILDSYMRPFERASSVKVGGIIDNSFVNVHPTGASLTLDREWDPETLDRKLATFEVEARGLRNIWPEEQVDTYIRSIPLDLSPLDGPPSTAELDKFAGGFGSLRGKLHRNEL</sequence>